<evidence type="ECO:0000313" key="2">
    <source>
        <dbReference type="Proteomes" id="UP001252243"/>
    </source>
</evidence>
<organism evidence="1 2">
    <name type="scientific">Arthrobacter ginsengisoli</name>
    <dbReference type="NCBI Taxonomy" id="1356565"/>
    <lineage>
        <taxon>Bacteria</taxon>
        <taxon>Bacillati</taxon>
        <taxon>Actinomycetota</taxon>
        <taxon>Actinomycetes</taxon>
        <taxon>Micrococcales</taxon>
        <taxon>Micrococcaceae</taxon>
        <taxon>Arthrobacter</taxon>
    </lineage>
</organism>
<dbReference type="Gene3D" id="2.60.20.10">
    <property type="entry name" value="Crystallins"/>
    <property type="match status" value="1"/>
</dbReference>
<dbReference type="EMBL" id="JAVDVQ010000020">
    <property type="protein sequence ID" value="MDR7084279.1"/>
    <property type="molecule type" value="Genomic_DNA"/>
</dbReference>
<dbReference type="RefSeq" id="WP_310060444.1">
    <property type="nucleotide sequence ID" value="NZ_JAVDVQ010000020.1"/>
</dbReference>
<proteinExistence type="predicted"/>
<keyword evidence="2" id="KW-1185">Reference proteome</keyword>
<protein>
    <submittedName>
        <fullName evidence="1">Uncharacterized protein</fullName>
    </submittedName>
</protein>
<name>A0ABU1UGH6_9MICC</name>
<evidence type="ECO:0000313" key="1">
    <source>
        <dbReference type="EMBL" id="MDR7084279.1"/>
    </source>
</evidence>
<sequence>MSSEVEANSAAVVIQVGDSEPEVHDGVSTEEVVDIVARADEGIAQRLKAAEDRVNAIRAEVVGDPDMTVEYFLMQRAQSRVGELLSHDLEHLDPEEHRARVDQYHRYAEVGSALLYRDRDFHGGSKFFTVTWPNFKWWPYKFNDAASSAKAWGGNILFQHTWYGGRRLYLIGLPYVEFPDLGRFEFNDMASSFVSLP</sequence>
<dbReference type="InterPro" id="IPR011024">
    <property type="entry name" value="G_crystallin-like"/>
</dbReference>
<reference evidence="1 2" key="1">
    <citation type="submission" date="2023-07" db="EMBL/GenBank/DDBJ databases">
        <title>Sorghum-associated microbial communities from plants grown in Nebraska, USA.</title>
        <authorList>
            <person name="Schachtman D."/>
        </authorList>
    </citation>
    <scope>NUCLEOTIDE SEQUENCE [LARGE SCALE GENOMIC DNA]</scope>
    <source>
        <strain evidence="1 2">BE167</strain>
    </source>
</reference>
<dbReference type="SUPFAM" id="SSF49695">
    <property type="entry name" value="gamma-Crystallin-like"/>
    <property type="match status" value="1"/>
</dbReference>
<gene>
    <name evidence="1" type="ORF">J2X01_003587</name>
</gene>
<accession>A0ABU1UGH6</accession>
<comment type="caution">
    <text evidence="1">The sequence shown here is derived from an EMBL/GenBank/DDBJ whole genome shotgun (WGS) entry which is preliminary data.</text>
</comment>
<dbReference type="Proteomes" id="UP001252243">
    <property type="component" value="Unassembled WGS sequence"/>
</dbReference>